<dbReference type="EMBL" id="JARWAO010000010">
    <property type="protein sequence ID" value="MDR5897272.1"/>
    <property type="molecule type" value="Genomic_DNA"/>
</dbReference>
<sequence>MKDKTAAKASNSLAKLIYSTALIDRQQFLEAAFSKHYGEEQIKLAVETTPAKAGICPKAIQNLSQKTIKLHQLKATSTSFVTGVPGGWYIAATIPTDIIQVLYQGLLMAQKLAYLHGFACMKGKGMEGFDDETQHKICLMLGAVAGIDTCRQGLVNYANHLAINSTLSETKWLVPFLKILVPKVADEIKEESYQKFMGRAIPVAGGVMSAASTWYFFNKRAQDFLLHVQGYKTHEDFVSWSETIEGEWFPGPSS</sequence>
<evidence type="ECO:0000313" key="2">
    <source>
        <dbReference type="Proteomes" id="UP001269375"/>
    </source>
</evidence>
<protein>
    <recommendedName>
        <fullName evidence="3">EcsC family protein</fullName>
    </recommendedName>
</protein>
<evidence type="ECO:0008006" key="3">
    <source>
        <dbReference type="Google" id="ProtNLM"/>
    </source>
</evidence>
<proteinExistence type="predicted"/>
<dbReference type="RefSeq" id="WP_251595535.1">
    <property type="nucleotide sequence ID" value="NZ_JAMLJI010000006.1"/>
</dbReference>
<organism evidence="1 2">
    <name type="scientific">Larsenimonas suaedae</name>
    <dbReference type="NCBI Taxonomy" id="1851019"/>
    <lineage>
        <taxon>Bacteria</taxon>
        <taxon>Pseudomonadati</taxon>
        <taxon>Pseudomonadota</taxon>
        <taxon>Gammaproteobacteria</taxon>
        <taxon>Oceanospirillales</taxon>
        <taxon>Halomonadaceae</taxon>
        <taxon>Larsenimonas</taxon>
    </lineage>
</organism>
<keyword evidence="2" id="KW-1185">Reference proteome</keyword>
<gene>
    <name evidence="1" type="ORF">QC825_14470</name>
</gene>
<evidence type="ECO:0000313" key="1">
    <source>
        <dbReference type="EMBL" id="MDR5897272.1"/>
    </source>
</evidence>
<accession>A0ABU1H0I6</accession>
<name>A0ABU1H0I6_9GAMM</name>
<reference evidence="1 2" key="1">
    <citation type="submission" date="2023-04" db="EMBL/GenBank/DDBJ databases">
        <title>A long-awaited taxogenomic arrangement of the family Halomonadaceae.</title>
        <authorList>
            <person name="De La Haba R."/>
            <person name="Chuvochina M."/>
            <person name="Wittouck S."/>
            <person name="Arahal D.R."/>
            <person name="Sanchez-Porro C."/>
            <person name="Hugenholtz P."/>
            <person name="Ventosa A."/>
        </authorList>
    </citation>
    <scope>NUCLEOTIDE SEQUENCE [LARGE SCALE GENOMIC DNA]</scope>
    <source>
        <strain evidence="1 2">DSM 22428</strain>
    </source>
</reference>
<comment type="caution">
    <text evidence="1">The sequence shown here is derived from an EMBL/GenBank/DDBJ whole genome shotgun (WGS) entry which is preliminary data.</text>
</comment>
<dbReference type="Proteomes" id="UP001269375">
    <property type="component" value="Unassembled WGS sequence"/>
</dbReference>